<sequence length="819" mass="94216">MTMRSHRWNARQRAYLAEYLVQGCPRIDLTNIHTLGFFVIAASADLSRVFHRDIKRDDVVNEILRMRVRFFRFCRYLEHPGVLYDTDDNRVTVTRAYYVHLGKEPRFMASHRTRGEPLYLPMRQIFFLPTAELADWVTLQWAFWVFGDDWGRMNTHRKRGLVGFKMIGGEHRKDNLTLPKGFRELMSKISLPANIVLNDKRQRKWSVTVEAVGVLGRQRVDLYAWQVTLYNCDYIERKVVRQRMRHSPAPNIGRSFAGILVGPTKSGDIHVWVCVDRNPLIRGKDALQLQGTWSDRVWHVRIRFGVSGKGNPRIKFQKLMKKHSIHILDIPIEWVKAIGLEPPLELFMTNGNGRRWCVGVEGRRNNYGQCYRFEPAEWRAFYLDNGLRVGDLVEFDLDDSRPGHYGHMVYKCLSTVQLSIGMQHKPQPIEEASWSRGAIWPLEDGGYSAGTTIGGQLRLWIRGTNLPFNIIKYKDGPCELICQQLTHDNFERLSRSCFGNIVKTPSIHLQDDLYFQLLLILDKESRARKSLGFKLRERVFELGPRDFSLVTGLRYSPIPPTRSISAFHNIVFYGRPDIHKDEIHEDPLIDVNYVHVVDDLEAFENYPWGRVAYDHLIESTHADHACLDHYFPSTIKRTKVAAHGYSYVLQVSAYEMIPSVGQVCARKVLGWETKIPRVGFMLPVSTETLAKNKMYSPRGLIRDMPGATSYDSPPDQFHTGLNHAKRKLCFDGPVFPVQIYSPFRRWVAQVSIVKESLSSLRNMVHSIEIKGNDPSLKKDIPSPPQHGNINVLDSSSSESSFCLGLTVKNSTKSGPLRLQ</sequence>
<dbReference type="Pfam" id="PF02362">
    <property type="entry name" value="B3"/>
    <property type="match status" value="1"/>
</dbReference>
<evidence type="ECO:0000259" key="6">
    <source>
        <dbReference type="PROSITE" id="PS50863"/>
    </source>
</evidence>
<dbReference type="Proteomes" id="UP001190926">
    <property type="component" value="Unassembled WGS sequence"/>
</dbReference>
<dbReference type="InterPro" id="IPR003340">
    <property type="entry name" value="B3_DNA-bd"/>
</dbReference>
<dbReference type="PANTHER" id="PTHR48449">
    <property type="entry name" value="DUF1985 DOMAIN-CONTAINING PROTEIN"/>
    <property type="match status" value="1"/>
</dbReference>
<keyword evidence="5" id="KW-0539">Nucleus</keyword>
<keyword evidence="4" id="KW-0804">Transcription</keyword>
<evidence type="ECO:0000256" key="4">
    <source>
        <dbReference type="ARBA" id="ARBA00023163"/>
    </source>
</evidence>
<protein>
    <recommendedName>
        <fullName evidence="6">TF-B3 domain-containing protein</fullName>
    </recommendedName>
</protein>
<comment type="subcellular location">
    <subcellularLocation>
        <location evidence="1">Nucleus</location>
    </subcellularLocation>
</comment>
<keyword evidence="2" id="KW-0805">Transcription regulation</keyword>
<dbReference type="SUPFAM" id="SSF101936">
    <property type="entry name" value="DNA-binding pseudobarrel domain"/>
    <property type="match status" value="1"/>
</dbReference>
<dbReference type="GO" id="GO:0005634">
    <property type="term" value="C:nucleus"/>
    <property type="evidence" value="ECO:0007669"/>
    <property type="project" value="UniProtKB-SubCell"/>
</dbReference>
<evidence type="ECO:0000313" key="8">
    <source>
        <dbReference type="Proteomes" id="UP001190926"/>
    </source>
</evidence>
<organism evidence="7 8">
    <name type="scientific">Perilla frutescens var. hirtella</name>
    <name type="common">Perilla citriodora</name>
    <name type="synonym">Perilla setoyensis</name>
    <dbReference type="NCBI Taxonomy" id="608512"/>
    <lineage>
        <taxon>Eukaryota</taxon>
        <taxon>Viridiplantae</taxon>
        <taxon>Streptophyta</taxon>
        <taxon>Embryophyta</taxon>
        <taxon>Tracheophyta</taxon>
        <taxon>Spermatophyta</taxon>
        <taxon>Magnoliopsida</taxon>
        <taxon>eudicotyledons</taxon>
        <taxon>Gunneridae</taxon>
        <taxon>Pentapetalae</taxon>
        <taxon>asterids</taxon>
        <taxon>lamiids</taxon>
        <taxon>Lamiales</taxon>
        <taxon>Lamiaceae</taxon>
        <taxon>Nepetoideae</taxon>
        <taxon>Elsholtzieae</taxon>
        <taxon>Perilla</taxon>
    </lineage>
</organism>
<dbReference type="CDD" id="cd10017">
    <property type="entry name" value="B3_DNA"/>
    <property type="match status" value="1"/>
</dbReference>
<evidence type="ECO:0000256" key="1">
    <source>
        <dbReference type="ARBA" id="ARBA00004123"/>
    </source>
</evidence>
<evidence type="ECO:0000313" key="7">
    <source>
        <dbReference type="EMBL" id="KAH6819977.1"/>
    </source>
</evidence>
<gene>
    <name evidence="7" type="ORF">C2S53_019297</name>
</gene>
<evidence type="ECO:0000256" key="2">
    <source>
        <dbReference type="ARBA" id="ARBA00023015"/>
    </source>
</evidence>
<evidence type="ECO:0000256" key="3">
    <source>
        <dbReference type="ARBA" id="ARBA00023125"/>
    </source>
</evidence>
<dbReference type="GO" id="GO:0003677">
    <property type="term" value="F:DNA binding"/>
    <property type="evidence" value="ECO:0007669"/>
    <property type="project" value="UniProtKB-KW"/>
</dbReference>
<dbReference type="PROSITE" id="PS50863">
    <property type="entry name" value="B3"/>
    <property type="match status" value="1"/>
</dbReference>
<keyword evidence="3" id="KW-0238">DNA-binding</keyword>
<dbReference type="PANTHER" id="PTHR48449:SF1">
    <property type="entry name" value="DUF1985 DOMAIN-CONTAINING PROTEIN"/>
    <property type="match status" value="1"/>
</dbReference>
<dbReference type="InterPro" id="IPR015300">
    <property type="entry name" value="DNA-bd_pseudobarrel_sf"/>
</dbReference>
<feature type="domain" description="TF-B3" evidence="6">
    <location>
        <begin position="313"/>
        <end position="413"/>
    </location>
</feature>
<comment type="caution">
    <text evidence="7">The sequence shown here is derived from an EMBL/GenBank/DDBJ whole genome shotgun (WGS) entry which is preliminary data.</text>
</comment>
<dbReference type="SMART" id="SM01019">
    <property type="entry name" value="B3"/>
    <property type="match status" value="1"/>
</dbReference>
<dbReference type="Gene3D" id="2.40.330.10">
    <property type="entry name" value="DNA-binding pseudobarrel domain"/>
    <property type="match status" value="1"/>
</dbReference>
<dbReference type="EMBL" id="SDAM02005225">
    <property type="protein sequence ID" value="KAH6819977.1"/>
    <property type="molecule type" value="Genomic_DNA"/>
</dbReference>
<name>A0AAD4IR83_PERFH</name>
<dbReference type="AlphaFoldDB" id="A0AAD4IR83"/>
<evidence type="ECO:0000256" key="5">
    <source>
        <dbReference type="ARBA" id="ARBA00023242"/>
    </source>
</evidence>
<proteinExistence type="predicted"/>
<accession>A0AAD4IR83</accession>
<reference evidence="7 8" key="1">
    <citation type="journal article" date="2021" name="Nat. Commun.">
        <title>Incipient diploidization of the medicinal plant Perilla within 10,000 years.</title>
        <authorList>
            <person name="Zhang Y."/>
            <person name="Shen Q."/>
            <person name="Leng L."/>
            <person name="Zhang D."/>
            <person name="Chen S."/>
            <person name="Shi Y."/>
            <person name="Ning Z."/>
            <person name="Chen S."/>
        </authorList>
    </citation>
    <scope>NUCLEOTIDE SEQUENCE [LARGE SCALE GENOMIC DNA]</scope>
    <source>
        <strain evidence="8">cv. PC099</strain>
    </source>
</reference>
<keyword evidence="8" id="KW-1185">Reference proteome</keyword>